<dbReference type="RefSeq" id="WP_306868737.1">
    <property type="nucleotide sequence ID" value="NZ_JAUSRB010000002.1"/>
</dbReference>
<feature type="transmembrane region" description="Helical" evidence="1">
    <location>
        <begin position="77"/>
        <end position="99"/>
    </location>
</feature>
<keyword evidence="3" id="KW-1185">Reference proteome</keyword>
<reference evidence="2 3" key="1">
    <citation type="submission" date="2023-07" db="EMBL/GenBank/DDBJ databases">
        <title>Sequencing the genomes of 1000 actinobacteria strains.</title>
        <authorList>
            <person name="Klenk H.-P."/>
        </authorList>
    </citation>
    <scope>NUCLEOTIDE SEQUENCE [LARGE SCALE GENOMIC DNA]</scope>
    <source>
        <strain evidence="2 3">DSM 44109</strain>
    </source>
</reference>
<proteinExistence type="predicted"/>
<dbReference type="EMBL" id="JAUSRB010000002">
    <property type="protein sequence ID" value="MDP9867273.1"/>
    <property type="molecule type" value="Genomic_DNA"/>
</dbReference>
<feature type="transmembrane region" description="Helical" evidence="1">
    <location>
        <begin position="105"/>
        <end position="127"/>
    </location>
</feature>
<protein>
    <recommendedName>
        <fullName evidence="4">DUF2157 domain-containing protein</fullName>
    </recommendedName>
</protein>
<evidence type="ECO:0000256" key="1">
    <source>
        <dbReference type="SAM" id="Phobius"/>
    </source>
</evidence>
<organism evidence="2 3">
    <name type="scientific">Streptosporangium brasiliense</name>
    <dbReference type="NCBI Taxonomy" id="47480"/>
    <lineage>
        <taxon>Bacteria</taxon>
        <taxon>Bacillati</taxon>
        <taxon>Actinomycetota</taxon>
        <taxon>Actinomycetes</taxon>
        <taxon>Streptosporangiales</taxon>
        <taxon>Streptosporangiaceae</taxon>
        <taxon>Streptosporangium</taxon>
    </lineage>
</organism>
<feature type="transmembrane region" description="Helical" evidence="1">
    <location>
        <begin position="177"/>
        <end position="197"/>
    </location>
</feature>
<name>A0ABT9RDE3_9ACTN</name>
<feature type="transmembrane region" description="Helical" evidence="1">
    <location>
        <begin position="284"/>
        <end position="303"/>
    </location>
</feature>
<feature type="transmembrane region" description="Helical" evidence="1">
    <location>
        <begin position="134"/>
        <end position="157"/>
    </location>
</feature>
<accession>A0ABT9RDE3</accession>
<evidence type="ECO:0008006" key="4">
    <source>
        <dbReference type="Google" id="ProtNLM"/>
    </source>
</evidence>
<evidence type="ECO:0000313" key="2">
    <source>
        <dbReference type="EMBL" id="MDP9867273.1"/>
    </source>
</evidence>
<keyword evidence="1" id="KW-1133">Transmembrane helix</keyword>
<feature type="transmembrane region" description="Helical" evidence="1">
    <location>
        <begin position="209"/>
        <end position="229"/>
    </location>
</feature>
<dbReference type="Proteomes" id="UP001230426">
    <property type="component" value="Unassembled WGS sequence"/>
</dbReference>
<gene>
    <name evidence="2" type="ORF">J2S55_006539</name>
</gene>
<sequence>MNPLERRYRRLMACYPREHRARHEEEMIGVLLTGAEPGRRLPDPRDALDLVRGGVQIRLQRFLGPEAATHWRDALNVAAVVAPVYLLVVQVAGTVVLLWPSDPGLSAYNLLGLVGLLPNALIVGLALRGLRWTAAAAAWILGLAGPVVTAVATADLVERTGGPGAYPPVGVPTLAEQALWALPVLIPALLLTAAPRPAEGAELIGRRRLLLWAAVSTVALAAATAFWYGWSADDYANVLLGPALAAMACGAGSRTPAGRRAILLLSPMLLLMYGDGLIRRTFDGRWFLSLVEILLVGVLAVVARRGFRPYGTGTVSSPERLV</sequence>
<keyword evidence="1" id="KW-0472">Membrane</keyword>
<comment type="caution">
    <text evidence="2">The sequence shown here is derived from an EMBL/GenBank/DDBJ whole genome shotgun (WGS) entry which is preliminary data.</text>
</comment>
<keyword evidence="1" id="KW-0812">Transmembrane</keyword>
<evidence type="ECO:0000313" key="3">
    <source>
        <dbReference type="Proteomes" id="UP001230426"/>
    </source>
</evidence>